<dbReference type="AlphaFoldDB" id="E1RFT6"/>
<dbReference type="GeneID" id="9742757"/>
<evidence type="ECO:0000313" key="1">
    <source>
        <dbReference type="EMBL" id="ADN35088.1"/>
    </source>
</evidence>
<dbReference type="EMBL" id="CP002117">
    <property type="protein sequence ID" value="ADN35088.1"/>
    <property type="molecule type" value="Genomic_DNA"/>
</dbReference>
<name>E1RFT6_METP4</name>
<evidence type="ECO:0000313" key="2">
    <source>
        <dbReference type="Proteomes" id="UP000006565"/>
    </source>
</evidence>
<reference evidence="1 2" key="1">
    <citation type="journal article" date="2010" name="Stand. Genomic Sci.">
        <title>Complete genome sequence of Methanoplanus petrolearius type strain (SEBR 4847).</title>
        <authorList>
            <person name="Brambilla E."/>
            <person name="Djao O.D."/>
            <person name="Daligault H."/>
            <person name="Lapidus A."/>
            <person name="Lucas S."/>
            <person name="Hammon N."/>
            <person name="Nolan M."/>
            <person name="Tice H."/>
            <person name="Cheng J.F."/>
            <person name="Han C."/>
            <person name="Tapia R."/>
            <person name="Goodwin L."/>
            <person name="Pitluck S."/>
            <person name="Liolios K."/>
            <person name="Ivanova N."/>
            <person name="Mavromatis K."/>
            <person name="Mikhailova N."/>
            <person name="Pati A."/>
            <person name="Chen A."/>
            <person name="Palaniappan K."/>
            <person name="Land M."/>
            <person name="Hauser L."/>
            <person name="Chang Y.J."/>
            <person name="Jeffries C.D."/>
            <person name="Rohde M."/>
            <person name="Spring S."/>
            <person name="Sikorski J."/>
            <person name="Goker M."/>
            <person name="Woyke T."/>
            <person name="Bristow J."/>
            <person name="Eisen J.A."/>
            <person name="Markowitz V."/>
            <person name="Hugenholtz P."/>
            <person name="Kyrpides N.C."/>
            <person name="Klenk H.P."/>
        </authorList>
    </citation>
    <scope>NUCLEOTIDE SEQUENCE [LARGE SCALE GENOMIC DNA]</scope>
    <source>
        <strain evidence="2">DSM 11571 / OCM 486 / SEBR 4847</strain>
    </source>
</reference>
<dbReference type="eggNOG" id="arCOG06127">
    <property type="taxonomic scope" value="Archaea"/>
</dbReference>
<sequence length="127" mass="13950">MKEILVLWSHADDPAIPPLVCPDTCRTVKEVVIDFQNARGTDKCRITFSEEILKGKKGNDSSLTIDGLPLEELVPLPDPSKYCGMACEGCGTGKKGEERSCSRIYEQIPESVLRLALSKALEKRITG</sequence>
<dbReference type="OrthoDB" id="375661at2157"/>
<dbReference type="STRING" id="679926.Mpet_0314"/>
<dbReference type="Proteomes" id="UP000006565">
    <property type="component" value="Chromosome"/>
</dbReference>
<keyword evidence="2" id="KW-1185">Reference proteome</keyword>
<organism evidence="1 2">
    <name type="scientific">Methanolacinia petrolearia (strain DSM 11571 / OCM 486 / SEBR 4847)</name>
    <name type="common">Methanoplanus petrolearius</name>
    <dbReference type="NCBI Taxonomy" id="679926"/>
    <lineage>
        <taxon>Archaea</taxon>
        <taxon>Methanobacteriati</taxon>
        <taxon>Methanobacteriota</taxon>
        <taxon>Stenosarchaea group</taxon>
        <taxon>Methanomicrobia</taxon>
        <taxon>Methanomicrobiales</taxon>
        <taxon>Methanomicrobiaceae</taxon>
        <taxon>Methanolacinia</taxon>
    </lineage>
</organism>
<accession>E1RFT6</accession>
<gene>
    <name evidence="1" type="ordered locus">Mpet_0314</name>
</gene>
<protein>
    <submittedName>
        <fullName evidence="1">Uncharacterized protein</fullName>
    </submittedName>
</protein>
<dbReference type="HOGENOM" id="CLU_1965582_0_0_2"/>
<dbReference type="KEGG" id="mpi:Mpet_0314"/>
<dbReference type="RefSeq" id="WP_013328267.1">
    <property type="nucleotide sequence ID" value="NC_014507.1"/>
</dbReference>
<proteinExistence type="predicted"/>